<evidence type="ECO:0000313" key="2">
    <source>
        <dbReference type="Proteomes" id="UP001229422"/>
    </source>
</evidence>
<dbReference type="Proteomes" id="UP001229422">
    <property type="component" value="Chromosome"/>
</dbReference>
<organism evidence="1 2">
    <name type="scientific">Bacillus subtilis</name>
    <dbReference type="NCBI Taxonomy" id="1423"/>
    <lineage>
        <taxon>Bacteria</taxon>
        <taxon>Bacillati</taxon>
        <taxon>Bacillota</taxon>
        <taxon>Bacilli</taxon>
        <taxon>Bacillales</taxon>
        <taxon>Bacillaceae</taxon>
        <taxon>Bacillus</taxon>
    </lineage>
</organism>
<evidence type="ECO:0000313" key="1">
    <source>
        <dbReference type="EMBL" id="WHM21424.1"/>
    </source>
</evidence>
<dbReference type="EMBL" id="CP125292">
    <property type="protein sequence ID" value="WHM21424.1"/>
    <property type="molecule type" value="Genomic_DNA"/>
</dbReference>
<dbReference type="RefSeq" id="WP_033885440.1">
    <property type="nucleotide sequence ID" value="NZ_CP061870.1"/>
</dbReference>
<name>A0AAQ3ESK2_BACIU</name>
<gene>
    <name evidence="1" type="ORF">QL281_22085</name>
</gene>
<dbReference type="AlphaFoldDB" id="A0AAQ3ESK2"/>
<accession>A0AAQ3ESK2</accession>
<proteinExistence type="predicted"/>
<sequence>MNYQEDLQKYLEVITGKNFIESAAYIEAQKMLIITYYKSFEEAVAFDQNLSKTSYLNYFTQSKIEKLIVEESARLLRKYPFVEIIAIDLSFNGENYNAQVTREKFNSLTGTEIETLSLENGSWQEFQKKFSSGVKNANRNALFKEFLLK</sequence>
<protein>
    <submittedName>
        <fullName evidence="1">Uncharacterized protein</fullName>
    </submittedName>
</protein>
<reference evidence="1" key="1">
    <citation type="submission" date="2023-05" db="EMBL/GenBank/DDBJ databases">
        <title>Complete genome sequence of Bacillus subtilis SRCM117797 isolated from Soybean paste.</title>
        <authorList>
            <person name="Abraha H.B."/>
            <person name="Kim K.-P."/>
            <person name="Ryu M.-S."/>
            <person name="Jeong D.-Y."/>
        </authorList>
    </citation>
    <scope>NUCLEOTIDE SEQUENCE</scope>
    <source>
        <strain evidence="1">SRCM117797</strain>
    </source>
</reference>